<gene>
    <name evidence="1" type="ORF">SAMN04488528_10501</name>
</gene>
<proteinExistence type="predicted"/>
<protein>
    <submittedName>
        <fullName evidence="1">Uncharacterized protein</fullName>
    </submittedName>
</protein>
<organism evidence="1 2">
    <name type="scientific">Clostridium frigidicarnis</name>
    <dbReference type="NCBI Taxonomy" id="84698"/>
    <lineage>
        <taxon>Bacteria</taxon>
        <taxon>Bacillati</taxon>
        <taxon>Bacillota</taxon>
        <taxon>Clostridia</taxon>
        <taxon>Eubacteriales</taxon>
        <taxon>Clostridiaceae</taxon>
        <taxon>Clostridium</taxon>
    </lineage>
</organism>
<keyword evidence="2" id="KW-1185">Reference proteome</keyword>
<reference evidence="1 2" key="1">
    <citation type="submission" date="2016-10" db="EMBL/GenBank/DDBJ databases">
        <authorList>
            <person name="de Groot N.N."/>
        </authorList>
    </citation>
    <scope>NUCLEOTIDE SEQUENCE [LARGE SCALE GENOMIC DNA]</scope>
    <source>
        <strain evidence="1 2">DSM 12271</strain>
    </source>
</reference>
<accession>A0A1I1AW22</accession>
<sequence length="24" mass="2694">VQGGKFLINVDGDLFKVTIIFNKK</sequence>
<dbReference type="Proteomes" id="UP000198619">
    <property type="component" value="Unassembled WGS sequence"/>
</dbReference>
<dbReference type="EMBL" id="FOKI01000050">
    <property type="protein sequence ID" value="SFB42241.1"/>
    <property type="molecule type" value="Genomic_DNA"/>
</dbReference>
<evidence type="ECO:0000313" key="1">
    <source>
        <dbReference type="EMBL" id="SFB42241.1"/>
    </source>
</evidence>
<evidence type="ECO:0000313" key="2">
    <source>
        <dbReference type="Proteomes" id="UP000198619"/>
    </source>
</evidence>
<dbReference type="AlphaFoldDB" id="A0A1I1AW22"/>
<name>A0A1I1AW22_9CLOT</name>
<feature type="non-terminal residue" evidence="1">
    <location>
        <position position="1"/>
    </location>
</feature>